<keyword evidence="1 2" id="KW-0690">Ribosome biogenesis</keyword>
<keyword evidence="2" id="KW-0963">Cytoplasm</keyword>
<evidence type="ECO:0000313" key="5">
    <source>
        <dbReference type="Proteomes" id="UP001596052"/>
    </source>
</evidence>
<evidence type="ECO:0000256" key="1">
    <source>
        <dbReference type="ARBA" id="ARBA00022517"/>
    </source>
</evidence>
<comment type="subunit">
    <text evidence="2">Monomer. Binds 30S ribosomal subunits, but not 50S ribosomal subunits or 70S ribosomes.</text>
</comment>
<dbReference type="RefSeq" id="WP_377170855.1">
    <property type="nucleotide sequence ID" value="NZ_JBHSMQ010000010.1"/>
</dbReference>
<comment type="similarity">
    <text evidence="2">Belongs to the RbfA family.</text>
</comment>
<keyword evidence="5" id="KW-1185">Reference proteome</keyword>
<name>A0ABW0KVP9_9BACT</name>
<dbReference type="PANTHER" id="PTHR33515:SF1">
    <property type="entry name" value="RIBOSOME-BINDING FACTOR A, CHLOROPLASTIC-RELATED"/>
    <property type="match status" value="1"/>
</dbReference>
<dbReference type="InterPro" id="IPR015946">
    <property type="entry name" value="KH_dom-like_a/b"/>
</dbReference>
<sequence>MSLRVDKVRELIRRELSTILEKDFRSENCLVTIHDVSPTPDMRQCFVYVGVIGKPHQQDAAIERLTKARGFIQRDLYKRVKLRSSPQLFFRLDKSVERGVPLLNIIDNLPPPMADLPAEGEEGKDDEGKGKAGKQ</sequence>
<comment type="caution">
    <text evidence="4">The sequence shown here is derived from an EMBL/GenBank/DDBJ whole genome shotgun (WGS) entry which is preliminary data.</text>
</comment>
<dbReference type="Gene3D" id="3.30.300.20">
    <property type="match status" value="1"/>
</dbReference>
<accession>A0ABW0KVP9</accession>
<feature type="region of interest" description="Disordered" evidence="3">
    <location>
        <begin position="110"/>
        <end position="135"/>
    </location>
</feature>
<evidence type="ECO:0000313" key="4">
    <source>
        <dbReference type="EMBL" id="MFC5457494.1"/>
    </source>
</evidence>
<comment type="subcellular location">
    <subcellularLocation>
        <location evidence="2">Cytoplasm</location>
    </subcellularLocation>
</comment>
<dbReference type="SUPFAM" id="SSF89919">
    <property type="entry name" value="Ribosome-binding factor A, RbfA"/>
    <property type="match status" value="1"/>
</dbReference>
<dbReference type="InterPro" id="IPR000238">
    <property type="entry name" value="RbfA"/>
</dbReference>
<dbReference type="PANTHER" id="PTHR33515">
    <property type="entry name" value="RIBOSOME-BINDING FACTOR A, CHLOROPLASTIC-RELATED"/>
    <property type="match status" value="1"/>
</dbReference>
<dbReference type="Proteomes" id="UP001596052">
    <property type="component" value="Unassembled WGS sequence"/>
</dbReference>
<evidence type="ECO:0000256" key="3">
    <source>
        <dbReference type="SAM" id="MobiDB-lite"/>
    </source>
</evidence>
<dbReference type="HAMAP" id="MF_00003">
    <property type="entry name" value="RbfA"/>
    <property type="match status" value="1"/>
</dbReference>
<comment type="function">
    <text evidence="2">One of several proteins that assist in the late maturation steps of the functional core of the 30S ribosomal subunit. Associates with free 30S ribosomal subunits (but not with 30S subunits that are part of 70S ribosomes or polysomes). Required for efficient processing of 16S rRNA. May interact with the 5'-terminal helix region of 16S rRNA.</text>
</comment>
<evidence type="ECO:0000256" key="2">
    <source>
        <dbReference type="HAMAP-Rule" id="MF_00003"/>
    </source>
</evidence>
<proteinExistence type="inferred from homology"/>
<reference evidence="5" key="1">
    <citation type="journal article" date="2019" name="Int. J. Syst. Evol. Microbiol.">
        <title>The Global Catalogue of Microorganisms (GCM) 10K type strain sequencing project: providing services to taxonomists for standard genome sequencing and annotation.</title>
        <authorList>
            <consortium name="The Broad Institute Genomics Platform"/>
            <consortium name="The Broad Institute Genome Sequencing Center for Infectious Disease"/>
            <person name="Wu L."/>
            <person name="Ma J."/>
        </authorList>
    </citation>
    <scope>NUCLEOTIDE SEQUENCE [LARGE SCALE GENOMIC DNA]</scope>
    <source>
        <strain evidence="5">CGMCC 4.1469</strain>
    </source>
</reference>
<organism evidence="4 5">
    <name type="scientific">Prosthecobacter fluviatilis</name>
    <dbReference type="NCBI Taxonomy" id="445931"/>
    <lineage>
        <taxon>Bacteria</taxon>
        <taxon>Pseudomonadati</taxon>
        <taxon>Verrucomicrobiota</taxon>
        <taxon>Verrucomicrobiia</taxon>
        <taxon>Verrucomicrobiales</taxon>
        <taxon>Verrucomicrobiaceae</taxon>
        <taxon>Prosthecobacter</taxon>
    </lineage>
</organism>
<dbReference type="InterPro" id="IPR023799">
    <property type="entry name" value="RbfA_dom_sf"/>
</dbReference>
<dbReference type="NCBIfam" id="TIGR00082">
    <property type="entry name" value="rbfA"/>
    <property type="match status" value="1"/>
</dbReference>
<protein>
    <recommendedName>
        <fullName evidence="2">Ribosome-binding factor A</fullName>
    </recommendedName>
</protein>
<dbReference type="Pfam" id="PF02033">
    <property type="entry name" value="RBFA"/>
    <property type="match status" value="1"/>
</dbReference>
<gene>
    <name evidence="2 4" type="primary">rbfA</name>
    <name evidence="4" type="ORF">ACFQDI_21685</name>
</gene>
<dbReference type="PROSITE" id="PS01319">
    <property type="entry name" value="RBFA"/>
    <property type="match status" value="1"/>
</dbReference>
<dbReference type="EMBL" id="JBHSMQ010000010">
    <property type="protein sequence ID" value="MFC5457494.1"/>
    <property type="molecule type" value="Genomic_DNA"/>
</dbReference>
<feature type="compositionally biased region" description="Basic and acidic residues" evidence="3">
    <location>
        <begin position="126"/>
        <end position="135"/>
    </location>
</feature>
<dbReference type="InterPro" id="IPR020053">
    <property type="entry name" value="Ribosome-bd_factorA_CS"/>
</dbReference>